<dbReference type="GO" id="GO:0003677">
    <property type="term" value="F:DNA binding"/>
    <property type="evidence" value="ECO:0007669"/>
    <property type="project" value="UniProtKB-KW"/>
</dbReference>
<dbReference type="OrthoDB" id="9809557at2"/>
<dbReference type="EMBL" id="QFWX01000002">
    <property type="protein sequence ID" value="PXX92534.1"/>
    <property type="molecule type" value="Genomic_DNA"/>
</dbReference>
<keyword evidence="4" id="KW-0804">Transcription</keyword>
<dbReference type="GO" id="GO:0006352">
    <property type="term" value="P:DNA-templated transcription initiation"/>
    <property type="evidence" value="ECO:0007669"/>
    <property type="project" value="InterPro"/>
</dbReference>
<accession>A0A2V4A1T9</accession>
<dbReference type="Pfam" id="PF04545">
    <property type="entry name" value="Sigma70_r4"/>
    <property type="match status" value="1"/>
</dbReference>
<evidence type="ECO:0000313" key="8">
    <source>
        <dbReference type="EMBL" id="PXX92534.1"/>
    </source>
</evidence>
<gene>
    <name evidence="8" type="ORF">DIT71_04910</name>
</gene>
<feature type="domain" description="RNA polymerase sigma-70 region 2" evidence="6">
    <location>
        <begin position="100"/>
        <end position="168"/>
    </location>
</feature>
<keyword evidence="9" id="KW-1185">Reference proteome</keyword>
<dbReference type="RefSeq" id="WP_114612088.1">
    <property type="nucleotide sequence ID" value="NZ_QFWX01000002.1"/>
</dbReference>
<dbReference type="Pfam" id="PF04542">
    <property type="entry name" value="Sigma70_r2"/>
    <property type="match status" value="1"/>
</dbReference>
<dbReference type="Pfam" id="PF04539">
    <property type="entry name" value="Sigma70_r3"/>
    <property type="match status" value="1"/>
</dbReference>
<dbReference type="InterPro" id="IPR036388">
    <property type="entry name" value="WH-like_DNA-bd_sf"/>
</dbReference>
<dbReference type="NCBIfam" id="TIGR02937">
    <property type="entry name" value="sigma70-ECF"/>
    <property type="match status" value="1"/>
</dbReference>
<reference evidence="8 9" key="2">
    <citation type="submission" date="2018-06" db="EMBL/GenBank/DDBJ databases">
        <title>Marinobactersediminissp. nov, a moderately halophilic bacterium isolated from marine solar saltern.</title>
        <authorList>
            <person name="Zhang Y."/>
        </authorList>
    </citation>
    <scope>NUCLEOTIDE SEQUENCE [LARGE SCALE GENOMIC DNA]</scope>
    <source>
        <strain evidence="8 9">F01</strain>
    </source>
</reference>
<dbReference type="CDD" id="cd06171">
    <property type="entry name" value="Sigma70_r4"/>
    <property type="match status" value="1"/>
</dbReference>
<dbReference type="InterPro" id="IPR013325">
    <property type="entry name" value="RNA_pol_sigma_r2"/>
</dbReference>
<evidence type="ECO:0000259" key="5">
    <source>
        <dbReference type="Pfam" id="PF04539"/>
    </source>
</evidence>
<proteinExistence type="predicted"/>
<dbReference type="InterPro" id="IPR050239">
    <property type="entry name" value="Sigma-70_RNA_pol_init_factors"/>
</dbReference>
<evidence type="ECO:0000256" key="1">
    <source>
        <dbReference type="ARBA" id="ARBA00023015"/>
    </source>
</evidence>
<dbReference type="InterPro" id="IPR014284">
    <property type="entry name" value="RNA_pol_sigma-70_dom"/>
</dbReference>
<keyword evidence="3" id="KW-0238">DNA-binding</keyword>
<evidence type="ECO:0000259" key="7">
    <source>
        <dbReference type="Pfam" id="PF04545"/>
    </source>
</evidence>
<reference evidence="9" key="1">
    <citation type="submission" date="2018-05" db="EMBL/GenBank/DDBJ databases">
        <authorList>
            <person name="Lu D."/>
        </authorList>
    </citation>
    <scope>NUCLEOTIDE SEQUENCE [LARGE SCALE GENOMIC DNA]</scope>
    <source>
        <strain evidence="9">F01</strain>
    </source>
</reference>
<name>A0A2V4A1T9_9GAMM</name>
<keyword evidence="1" id="KW-0805">Transcription regulation</keyword>
<dbReference type="Gene3D" id="1.20.120.1810">
    <property type="match status" value="1"/>
</dbReference>
<dbReference type="PANTHER" id="PTHR30603:SF47">
    <property type="entry name" value="RNA POLYMERASE SIGMA FACTOR SIGD, CHLOROPLASTIC"/>
    <property type="match status" value="1"/>
</dbReference>
<evidence type="ECO:0000256" key="2">
    <source>
        <dbReference type="ARBA" id="ARBA00023082"/>
    </source>
</evidence>
<dbReference type="InterPro" id="IPR000943">
    <property type="entry name" value="RNA_pol_sigma70"/>
</dbReference>
<dbReference type="Gene3D" id="1.10.10.10">
    <property type="entry name" value="Winged helix-like DNA-binding domain superfamily/Winged helix DNA-binding domain"/>
    <property type="match status" value="2"/>
</dbReference>
<evidence type="ECO:0000313" key="9">
    <source>
        <dbReference type="Proteomes" id="UP000253987"/>
    </source>
</evidence>
<dbReference type="PRINTS" id="PR00046">
    <property type="entry name" value="SIGMA70FCT"/>
</dbReference>
<dbReference type="InterPro" id="IPR007624">
    <property type="entry name" value="RNA_pol_sigma70_r3"/>
</dbReference>
<evidence type="ECO:0000256" key="4">
    <source>
        <dbReference type="ARBA" id="ARBA00023163"/>
    </source>
</evidence>
<keyword evidence="2" id="KW-0731">Sigma factor</keyword>
<feature type="domain" description="RNA polymerase sigma-70 region 3" evidence="5">
    <location>
        <begin position="182"/>
        <end position="254"/>
    </location>
</feature>
<dbReference type="InterPro" id="IPR007630">
    <property type="entry name" value="RNA_pol_sigma70_r4"/>
</dbReference>
<dbReference type="PANTHER" id="PTHR30603">
    <property type="entry name" value="RNA POLYMERASE SIGMA FACTOR RPO"/>
    <property type="match status" value="1"/>
</dbReference>
<dbReference type="GO" id="GO:0016987">
    <property type="term" value="F:sigma factor activity"/>
    <property type="evidence" value="ECO:0007669"/>
    <property type="project" value="UniProtKB-KW"/>
</dbReference>
<dbReference type="Proteomes" id="UP000253987">
    <property type="component" value="Unassembled WGS sequence"/>
</dbReference>
<dbReference type="AlphaFoldDB" id="A0A2V4A1T9"/>
<dbReference type="SUPFAM" id="SSF88659">
    <property type="entry name" value="Sigma3 and sigma4 domains of RNA polymerase sigma factors"/>
    <property type="match status" value="2"/>
</dbReference>
<evidence type="ECO:0000256" key="3">
    <source>
        <dbReference type="ARBA" id="ARBA00023125"/>
    </source>
</evidence>
<dbReference type="InterPro" id="IPR013324">
    <property type="entry name" value="RNA_pol_sigma_r3/r4-like"/>
</dbReference>
<dbReference type="SUPFAM" id="SSF88946">
    <property type="entry name" value="Sigma2 domain of RNA polymerase sigma factors"/>
    <property type="match status" value="1"/>
</dbReference>
<comment type="caution">
    <text evidence="8">The sequence shown here is derived from an EMBL/GenBank/DDBJ whole genome shotgun (WGS) entry which is preliminary data.</text>
</comment>
<evidence type="ECO:0000259" key="6">
    <source>
        <dbReference type="Pfam" id="PF04542"/>
    </source>
</evidence>
<sequence length="333" mass="37710">MSELLSPGPSPTIAHSGETESLVGLYFRDASRYELLTNEGERRLSRRLSFCYRIISRELDLPEDTPQTFREVVGSLGDACAFSTRCRRAYQLATDSRQRLIRSNLRLAVHIARRYANRGIPMSDVIQDANVGLIKAVERFDPTKGFRFSTYAYWWISEEVKRCMKRGSRLVHTPENVVDEIRLLQKKSLMLHQTLGRTPSQSELAQEIEVSPSRIGELRALANMEVSVDTPVTTEGSVTLGDSLSAGEQSAPDHEMVHRDRKRTLAALLADLSSREKDVLARRFGLGLPEPETLQVISDHLGISRERVRQIEKGALKKLRTRVESPEDVFRSY</sequence>
<protein>
    <submittedName>
        <fullName evidence="8">RNA polymerase subunit sigma-70</fullName>
    </submittedName>
</protein>
<dbReference type="InterPro" id="IPR007627">
    <property type="entry name" value="RNA_pol_sigma70_r2"/>
</dbReference>
<feature type="domain" description="RNA polymerase sigma-70 region 4" evidence="7">
    <location>
        <begin position="268"/>
        <end position="320"/>
    </location>
</feature>
<organism evidence="8 9">
    <name type="scientific">Marinobacter vulgaris</name>
    <dbReference type="NCBI Taxonomy" id="1928331"/>
    <lineage>
        <taxon>Bacteria</taxon>
        <taxon>Pseudomonadati</taxon>
        <taxon>Pseudomonadota</taxon>
        <taxon>Gammaproteobacteria</taxon>
        <taxon>Pseudomonadales</taxon>
        <taxon>Marinobacteraceae</taxon>
        <taxon>Marinobacter</taxon>
    </lineage>
</organism>